<evidence type="ECO:0000259" key="2">
    <source>
        <dbReference type="PROSITE" id="PS50879"/>
    </source>
</evidence>
<dbReference type="InterPro" id="IPR002156">
    <property type="entry name" value="RNaseH_domain"/>
</dbReference>
<dbReference type="OrthoDB" id="3548481at2759"/>
<dbReference type="Proteomes" id="UP000720189">
    <property type="component" value="Unassembled WGS sequence"/>
</dbReference>
<feature type="domain" description="RNase H type-1" evidence="2">
    <location>
        <begin position="138"/>
        <end position="286"/>
    </location>
</feature>
<gene>
    <name evidence="3" type="ORF">BKA55DRAFT_684323</name>
</gene>
<feature type="region of interest" description="Disordered" evidence="1">
    <location>
        <begin position="29"/>
        <end position="62"/>
    </location>
</feature>
<dbReference type="CDD" id="cd09276">
    <property type="entry name" value="Rnase_HI_RT_non_LTR"/>
    <property type="match status" value="1"/>
</dbReference>
<accession>A0A9P9KR90</accession>
<reference evidence="3" key="1">
    <citation type="journal article" date="2021" name="Nat. Commun.">
        <title>Genetic determinants of endophytism in the Arabidopsis root mycobiome.</title>
        <authorList>
            <person name="Mesny F."/>
            <person name="Miyauchi S."/>
            <person name="Thiergart T."/>
            <person name="Pickel B."/>
            <person name="Atanasova L."/>
            <person name="Karlsson M."/>
            <person name="Huettel B."/>
            <person name="Barry K.W."/>
            <person name="Haridas S."/>
            <person name="Chen C."/>
            <person name="Bauer D."/>
            <person name="Andreopoulos W."/>
            <person name="Pangilinan J."/>
            <person name="LaButti K."/>
            <person name="Riley R."/>
            <person name="Lipzen A."/>
            <person name="Clum A."/>
            <person name="Drula E."/>
            <person name="Henrissat B."/>
            <person name="Kohler A."/>
            <person name="Grigoriev I.V."/>
            <person name="Martin F.M."/>
            <person name="Hacquard S."/>
        </authorList>
    </citation>
    <scope>NUCLEOTIDE SEQUENCE</scope>
    <source>
        <strain evidence="3">MPI-CAGE-AT-0023</strain>
    </source>
</reference>
<dbReference type="SUPFAM" id="SSF53098">
    <property type="entry name" value="Ribonuclease H-like"/>
    <property type="match status" value="1"/>
</dbReference>
<organism evidence="3 4">
    <name type="scientific">Fusarium redolens</name>
    <dbReference type="NCBI Taxonomy" id="48865"/>
    <lineage>
        <taxon>Eukaryota</taxon>
        <taxon>Fungi</taxon>
        <taxon>Dikarya</taxon>
        <taxon>Ascomycota</taxon>
        <taxon>Pezizomycotina</taxon>
        <taxon>Sordariomycetes</taxon>
        <taxon>Hypocreomycetidae</taxon>
        <taxon>Hypocreales</taxon>
        <taxon>Nectriaceae</taxon>
        <taxon>Fusarium</taxon>
        <taxon>Fusarium redolens species complex</taxon>
    </lineage>
</organism>
<dbReference type="GeneID" id="70228579"/>
<sequence>MPELQEDKDMLEELEDDALSPFQFTDDYFSDNIADEDGSAREPARTGKRLQNKRSAAKKAARKEKMEAIEEERRILGPLHKSLKKACKQYDKKERQIRLGAKVTLADIDMETFAGAVVSLKGKCQANCLAATSCRDEGLNVLALWADGSITNIANGGAAVVFMDKSLGREETIWKEIGWQVKGHNAHIGDVEAMAIAGALETAIFIVSQQSTSRIRKVAIFSDSTEAISRCSEIWYFPIPPLDSLVRRRSHELARLGVALSLIWVPAHSGVEGNYRAHAIAKSMGKLDCPDLCQSTVSIPRSMDDVVDFGFHRE</sequence>
<dbReference type="GO" id="GO:0003676">
    <property type="term" value="F:nucleic acid binding"/>
    <property type="evidence" value="ECO:0007669"/>
    <property type="project" value="InterPro"/>
</dbReference>
<keyword evidence="4" id="KW-1185">Reference proteome</keyword>
<name>A0A9P9KR90_FUSRE</name>
<proteinExistence type="predicted"/>
<protein>
    <recommendedName>
        <fullName evidence="2">RNase H type-1 domain-containing protein</fullName>
    </recommendedName>
</protein>
<comment type="caution">
    <text evidence="3">The sequence shown here is derived from an EMBL/GenBank/DDBJ whole genome shotgun (WGS) entry which is preliminary data.</text>
</comment>
<evidence type="ECO:0000256" key="1">
    <source>
        <dbReference type="SAM" id="MobiDB-lite"/>
    </source>
</evidence>
<dbReference type="InterPro" id="IPR012337">
    <property type="entry name" value="RNaseH-like_sf"/>
</dbReference>
<dbReference type="PROSITE" id="PS50879">
    <property type="entry name" value="RNASE_H_1"/>
    <property type="match status" value="1"/>
</dbReference>
<dbReference type="GO" id="GO:0004523">
    <property type="term" value="F:RNA-DNA hybrid ribonuclease activity"/>
    <property type="evidence" value="ECO:0007669"/>
    <property type="project" value="InterPro"/>
</dbReference>
<dbReference type="AlphaFoldDB" id="A0A9P9KR90"/>
<dbReference type="EMBL" id="JAGMUX010000002">
    <property type="protein sequence ID" value="KAH7267059.1"/>
    <property type="molecule type" value="Genomic_DNA"/>
</dbReference>
<dbReference type="InterPro" id="IPR036397">
    <property type="entry name" value="RNaseH_sf"/>
</dbReference>
<dbReference type="RefSeq" id="XP_046054878.1">
    <property type="nucleotide sequence ID" value="XM_046198625.1"/>
</dbReference>
<feature type="compositionally biased region" description="Basic residues" evidence="1">
    <location>
        <begin position="46"/>
        <end position="62"/>
    </location>
</feature>
<evidence type="ECO:0000313" key="4">
    <source>
        <dbReference type="Proteomes" id="UP000720189"/>
    </source>
</evidence>
<dbReference type="Gene3D" id="3.30.420.10">
    <property type="entry name" value="Ribonuclease H-like superfamily/Ribonuclease H"/>
    <property type="match status" value="1"/>
</dbReference>
<evidence type="ECO:0000313" key="3">
    <source>
        <dbReference type="EMBL" id="KAH7267059.1"/>
    </source>
</evidence>